<evidence type="ECO:0000256" key="2">
    <source>
        <dbReference type="SAM" id="Phobius"/>
    </source>
</evidence>
<dbReference type="Proteomes" id="UP000034934">
    <property type="component" value="Unassembled WGS sequence"/>
</dbReference>
<dbReference type="AlphaFoldDB" id="A0A0F9YD25"/>
<sequence>MPNLDSLEKLFNHRLTYGISLAVLGVFVALNLIGTNALATQGFAVNDLEMKTLELEDENKQLKVKIEEVANLKDMSQLAQEKGFFKARDIVFMPTPPTTALR</sequence>
<keyword evidence="2" id="KW-1133">Transmembrane helix</keyword>
<organism evidence="3 4">
    <name type="scientific">Candidatus Nomurabacteria bacterium GW2011_GWF1_31_48</name>
    <dbReference type="NCBI Taxonomy" id="1618767"/>
    <lineage>
        <taxon>Bacteria</taxon>
        <taxon>Candidatus Nomuraibacteriota</taxon>
    </lineage>
</organism>
<feature type="transmembrane region" description="Helical" evidence="2">
    <location>
        <begin position="15"/>
        <end position="33"/>
    </location>
</feature>
<name>A0A0F9YD25_9BACT</name>
<evidence type="ECO:0000256" key="1">
    <source>
        <dbReference type="SAM" id="Coils"/>
    </source>
</evidence>
<reference evidence="3 4" key="1">
    <citation type="journal article" date="2015" name="Nature">
        <title>rRNA introns, odd ribosomes, and small enigmatic genomes across a large radiation of phyla.</title>
        <authorList>
            <person name="Brown C.T."/>
            <person name="Hug L.A."/>
            <person name="Thomas B.C."/>
            <person name="Sharon I."/>
            <person name="Castelle C.J."/>
            <person name="Singh A."/>
            <person name="Wilkins M.J."/>
            <person name="Williams K.H."/>
            <person name="Banfield J.F."/>
        </authorList>
    </citation>
    <scope>NUCLEOTIDE SEQUENCE [LARGE SCALE GENOMIC DNA]</scope>
</reference>
<evidence type="ECO:0000313" key="3">
    <source>
        <dbReference type="EMBL" id="KKP29233.1"/>
    </source>
</evidence>
<keyword evidence="2" id="KW-0472">Membrane</keyword>
<comment type="caution">
    <text evidence="3">The sequence shown here is derived from an EMBL/GenBank/DDBJ whole genome shotgun (WGS) entry which is preliminary data.</text>
</comment>
<feature type="coiled-coil region" evidence="1">
    <location>
        <begin position="45"/>
        <end position="75"/>
    </location>
</feature>
<dbReference type="EMBL" id="LBOG01000018">
    <property type="protein sequence ID" value="KKP29233.1"/>
    <property type="molecule type" value="Genomic_DNA"/>
</dbReference>
<evidence type="ECO:0000313" key="4">
    <source>
        <dbReference type="Proteomes" id="UP000034934"/>
    </source>
</evidence>
<keyword evidence="2" id="KW-0812">Transmembrane</keyword>
<evidence type="ECO:0008006" key="5">
    <source>
        <dbReference type="Google" id="ProtNLM"/>
    </source>
</evidence>
<keyword evidence="1" id="KW-0175">Coiled coil</keyword>
<proteinExistence type="predicted"/>
<accession>A0A0F9YD25</accession>
<protein>
    <recommendedName>
        <fullName evidence="5">Septum formation initiator</fullName>
    </recommendedName>
</protein>
<gene>
    <name evidence="3" type="ORF">UR19_C0018G0003</name>
</gene>